<dbReference type="SUPFAM" id="SSF54862">
    <property type="entry name" value="4Fe-4S ferredoxins"/>
    <property type="match status" value="1"/>
</dbReference>
<dbReference type="PROSITE" id="PS00198">
    <property type="entry name" value="4FE4S_FER_1"/>
    <property type="match status" value="1"/>
</dbReference>
<gene>
    <name evidence="9" type="ORF">GXY80_05785</name>
</gene>
<dbReference type="Gene3D" id="3.30.70.20">
    <property type="match status" value="1"/>
</dbReference>
<dbReference type="PROSITE" id="PS51379">
    <property type="entry name" value="4FE4S_FER_2"/>
    <property type="match status" value="2"/>
</dbReference>
<dbReference type="AlphaFoldDB" id="A0A351TZS3"/>
<dbReference type="GO" id="GO:0051539">
    <property type="term" value="F:4 iron, 4 sulfur cluster binding"/>
    <property type="evidence" value="ECO:0007669"/>
    <property type="project" value="UniProtKB-KW"/>
</dbReference>
<dbReference type="GO" id="GO:0046872">
    <property type="term" value="F:metal ion binding"/>
    <property type="evidence" value="ECO:0007669"/>
    <property type="project" value="UniProtKB-KW"/>
</dbReference>
<keyword evidence="6" id="KW-0560">Oxidoreductase</keyword>
<dbReference type="InterPro" id="IPR017900">
    <property type="entry name" value="4Fe4S_Fe_S_CS"/>
</dbReference>
<evidence type="ECO:0000256" key="4">
    <source>
        <dbReference type="ARBA" id="ARBA00022723"/>
    </source>
</evidence>
<dbReference type="GO" id="GO:0016491">
    <property type="term" value="F:oxidoreductase activity"/>
    <property type="evidence" value="ECO:0007669"/>
    <property type="project" value="UniProtKB-KW"/>
</dbReference>
<keyword evidence="5" id="KW-0285">Flavoprotein</keyword>
<dbReference type="Pfam" id="PF12838">
    <property type="entry name" value="Fer4_7"/>
    <property type="match status" value="1"/>
</dbReference>
<dbReference type="PANTHER" id="PTHR43498">
    <property type="entry name" value="FERREDOXIN:COB-COM HETERODISULFIDE REDUCTASE SUBUNIT A"/>
    <property type="match status" value="1"/>
</dbReference>
<dbReference type="Pfam" id="PF07992">
    <property type="entry name" value="Pyr_redox_2"/>
    <property type="match status" value="1"/>
</dbReference>
<proteinExistence type="inferred from homology"/>
<dbReference type="InterPro" id="IPR036188">
    <property type="entry name" value="FAD/NAD-bd_sf"/>
</dbReference>
<dbReference type="InterPro" id="IPR023753">
    <property type="entry name" value="FAD/NAD-binding_dom"/>
</dbReference>
<keyword evidence="5" id="KW-0274">FAD</keyword>
<keyword evidence="4" id="KW-0479">Metal-binding</keyword>
<dbReference type="InterPro" id="IPR039650">
    <property type="entry name" value="HdrA-like"/>
</dbReference>
<dbReference type="SUPFAM" id="SSF51971">
    <property type="entry name" value="Nucleotide-binding domain"/>
    <property type="match status" value="1"/>
</dbReference>
<evidence type="ECO:0000256" key="1">
    <source>
        <dbReference type="ARBA" id="ARBA00001974"/>
    </source>
</evidence>
<dbReference type="Proteomes" id="UP000777265">
    <property type="component" value="Unassembled WGS sequence"/>
</dbReference>
<evidence type="ECO:0000313" key="9">
    <source>
        <dbReference type="EMBL" id="NLW34981.1"/>
    </source>
</evidence>
<accession>A0A351TZS3</accession>
<dbReference type="STRING" id="909663.GCA_000512235_01000"/>
<reference evidence="9" key="1">
    <citation type="journal article" date="2020" name="Biotechnol. Biofuels">
        <title>New insights from the biogas microbiome by comprehensive genome-resolved metagenomics of nearly 1600 species originating from multiple anaerobic digesters.</title>
        <authorList>
            <person name="Campanaro S."/>
            <person name="Treu L."/>
            <person name="Rodriguez-R L.M."/>
            <person name="Kovalovszki A."/>
            <person name="Ziels R.M."/>
            <person name="Maus I."/>
            <person name="Zhu X."/>
            <person name="Kougias P.G."/>
            <person name="Basile A."/>
            <person name="Luo G."/>
            <person name="Schluter A."/>
            <person name="Konstantinidis K.T."/>
            <person name="Angelidaki I."/>
        </authorList>
    </citation>
    <scope>NUCLEOTIDE SEQUENCE</scope>
    <source>
        <strain evidence="9">AS06rmzACSIP_7</strain>
    </source>
</reference>
<evidence type="ECO:0000256" key="7">
    <source>
        <dbReference type="ARBA" id="ARBA00023004"/>
    </source>
</evidence>
<evidence type="ECO:0000256" key="3">
    <source>
        <dbReference type="ARBA" id="ARBA00022485"/>
    </source>
</evidence>
<comment type="similarity">
    <text evidence="2">Belongs to the HdrA family.</text>
</comment>
<protein>
    <submittedName>
        <fullName evidence="9">CoB--CoM heterodisulfide reductase iron-sulfur subunit A family protein</fullName>
    </submittedName>
</protein>
<name>A0A351TZS3_9BACT</name>
<comment type="caution">
    <text evidence="9">The sequence shown here is derived from an EMBL/GenBank/DDBJ whole genome shotgun (WGS) entry which is preliminary data.</text>
</comment>
<comment type="cofactor">
    <cofactor evidence="1">
        <name>FAD</name>
        <dbReference type="ChEBI" id="CHEBI:57692"/>
    </cofactor>
</comment>
<dbReference type="EMBL" id="JAAYEE010000097">
    <property type="protein sequence ID" value="NLW34981.1"/>
    <property type="molecule type" value="Genomic_DNA"/>
</dbReference>
<keyword evidence="3" id="KW-0004">4Fe-4S</keyword>
<dbReference type="InterPro" id="IPR017896">
    <property type="entry name" value="4Fe4S_Fe-S-bd"/>
</dbReference>
<evidence type="ECO:0000256" key="8">
    <source>
        <dbReference type="ARBA" id="ARBA00023014"/>
    </source>
</evidence>
<organism evidence="9 10">
    <name type="scientific">Syntrophorhabdus aromaticivorans</name>
    <dbReference type="NCBI Taxonomy" id="328301"/>
    <lineage>
        <taxon>Bacteria</taxon>
        <taxon>Pseudomonadati</taxon>
        <taxon>Thermodesulfobacteriota</taxon>
        <taxon>Syntrophorhabdia</taxon>
        <taxon>Syntrophorhabdales</taxon>
        <taxon>Syntrophorhabdaceae</taxon>
        <taxon>Syntrophorhabdus</taxon>
    </lineage>
</organism>
<dbReference type="PRINTS" id="PR00469">
    <property type="entry name" value="PNDRDTASEII"/>
</dbReference>
<sequence length="557" mass="60915">MKIGIFLCHCGHNIKHTVDVARVKEYFQKFLNVAVAEDYPFLCSEPGQELIRSRTEAEGLDRVIIAACAPTLHQDMFKDLVRKGGLNPFLLRRVSVREHCSWVGDDIEKNTDKAIRLIKAGVYGSSHYAPLEEKQVDVTQSAMVIGGGVSGLSAALFLSNQGMHVYLVEKEAELGGHVKKLRNVWPVGKDGTELVDQMAGRLQDRDNVEIFTSSRMTSFGGSFGNYEAILETPQGETTVKAGGVIVAIGFSPFDPAVKPELGYGKDKRVVTTLELENGLDELGLPANPRVAVLHCVGSRDEQIGKPYCSRVCCINALRAGRAVKEKFKDSYVESFYMDVRAHPKGGEEFYEETQEKGVLFTRGNVGEIIPAPTGVVVRGEDTLFGELFEREFDLAVLSIGMSPPKDNRHIASLLKISLDKDKFFLEAHPKLRPYDTALKGIFIAGTCSGPKDIEESISHGRASAVKLFGLLNLGYAFVEPFVAMVDPKRCSGCRACEQACVAKAIMFDDRERIVRVEEAACMGCGLCNSTCPSSAISLKGYVDSSLNDEIGAILEAI</sequence>
<reference evidence="9" key="2">
    <citation type="submission" date="2020-01" db="EMBL/GenBank/DDBJ databases">
        <authorList>
            <person name="Campanaro S."/>
        </authorList>
    </citation>
    <scope>NUCLEOTIDE SEQUENCE</scope>
    <source>
        <strain evidence="9">AS06rmzACSIP_7</strain>
    </source>
</reference>
<dbReference type="Gene3D" id="3.50.50.60">
    <property type="entry name" value="FAD/NAD(P)-binding domain"/>
    <property type="match status" value="1"/>
</dbReference>
<keyword evidence="8" id="KW-0411">Iron-sulfur</keyword>
<evidence type="ECO:0000256" key="5">
    <source>
        <dbReference type="ARBA" id="ARBA00022827"/>
    </source>
</evidence>
<evidence type="ECO:0000313" key="10">
    <source>
        <dbReference type="Proteomes" id="UP000777265"/>
    </source>
</evidence>
<evidence type="ECO:0000256" key="6">
    <source>
        <dbReference type="ARBA" id="ARBA00023002"/>
    </source>
</evidence>
<dbReference type="PANTHER" id="PTHR43498:SF1">
    <property type="entry name" value="COB--COM HETERODISULFIDE REDUCTASE IRON-SULFUR SUBUNIT A"/>
    <property type="match status" value="1"/>
</dbReference>
<evidence type="ECO:0000256" key="2">
    <source>
        <dbReference type="ARBA" id="ARBA00006561"/>
    </source>
</evidence>
<keyword evidence="7" id="KW-0408">Iron</keyword>